<comment type="subcellular location">
    <subcellularLocation>
        <location evidence="1 13">Cytoplasm</location>
    </subcellularLocation>
</comment>
<dbReference type="Gene3D" id="2.60.120.10">
    <property type="entry name" value="Jelly Rolls"/>
    <property type="match status" value="1"/>
</dbReference>
<gene>
    <name evidence="15" type="primary">pgiA</name>
    <name evidence="15" type="ORF">GCM10007932_53660</name>
</gene>
<keyword evidence="6 13" id="KW-0312">Gluconeogenesis</keyword>
<comment type="caution">
    <text evidence="15">The sequence shown here is derived from an EMBL/GenBank/DDBJ whole genome shotgun (WGS) entry which is preliminary data.</text>
</comment>
<evidence type="ECO:0000256" key="9">
    <source>
        <dbReference type="ARBA" id="ARBA00023004"/>
    </source>
</evidence>
<sequence length="216" mass="24331">MDSEGTTMSLMDPVSCEIDVLSGSLAGTSRHYEKRFDDLNGLYLDTDAFEALNKEMGEEVVYEVTDYHPGNRVQDMIFGVTKMRPGKVGSEYFMTRGHIHAIADRPEVYIGKKGNGLMLLESPEGETKVVEITPNTVCYVPPFWIHRSVNTGDEEFVMFFCYPGDSGQDYGIIKRSGGMRYRVLAEGKGGWKLEENAHYQPRSQADVNRLYEGESE</sequence>
<evidence type="ECO:0000256" key="5">
    <source>
        <dbReference type="ARBA" id="ARBA00011952"/>
    </source>
</evidence>
<evidence type="ECO:0000256" key="6">
    <source>
        <dbReference type="ARBA" id="ARBA00022432"/>
    </source>
</evidence>
<dbReference type="Proteomes" id="UP001156690">
    <property type="component" value="Unassembled WGS sequence"/>
</dbReference>
<dbReference type="InterPro" id="IPR011051">
    <property type="entry name" value="RmlC_Cupin_sf"/>
</dbReference>
<evidence type="ECO:0000259" key="14">
    <source>
        <dbReference type="Pfam" id="PF06560"/>
    </source>
</evidence>
<keyword evidence="9" id="KW-0408">Iron</keyword>
<evidence type="ECO:0000256" key="2">
    <source>
        <dbReference type="ARBA" id="ARBA00004926"/>
    </source>
</evidence>
<evidence type="ECO:0000256" key="12">
    <source>
        <dbReference type="ARBA" id="ARBA00029321"/>
    </source>
</evidence>
<evidence type="ECO:0000256" key="11">
    <source>
        <dbReference type="ARBA" id="ARBA00023235"/>
    </source>
</evidence>
<keyword evidence="16" id="KW-1185">Reference proteome</keyword>
<evidence type="ECO:0000256" key="8">
    <source>
        <dbReference type="ARBA" id="ARBA00022723"/>
    </source>
</evidence>
<dbReference type="GO" id="GO:0005506">
    <property type="term" value="F:iron ion binding"/>
    <property type="evidence" value="ECO:0007669"/>
    <property type="project" value="UniProtKB-UniRule"/>
</dbReference>
<dbReference type="PIRSF" id="PIRSF019325">
    <property type="entry name" value="Glucose-6-phosphate_isomerase"/>
    <property type="match status" value="1"/>
</dbReference>
<comment type="catalytic activity">
    <reaction evidence="12 13">
        <text>alpha-D-glucose 6-phosphate = beta-D-fructose 6-phosphate</text>
        <dbReference type="Rhea" id="RHEA:11816"/>
        <dbReference type="ChEBI" id="CHEBI:57634"/>
        <dbReference type="ChEBI" id="CHEBI:58225"/>
        <dbReference type="EC" id="5.3.1.9"/>
    </reaction>
</comment>
<evidence type="ECO:0000256" key="10">
    <source>
        <dbReference type="ARBA" id="ARBA00023152"/>
    </source>
</evidence>
<accession>A0AAV5NZL2</accession>
<evidence type="ECO:0000313" key="16">
    <source>
        <dbReference type="Proteomes" id="UP001156690"/>
    </source>
</evidence>
<comment type="similarity">
    <text evidence="3 13">Belongs to the archaeal-type GPI family.</text>
</comment>
<dbReference type="InterPro" id="IPR014710">
    <property type="entry name" value="RmlC-like_jellyroll"/>
</dbReference>
<dbReference type="GO" id="GO:0005737">
    <property type="term" value="C:cytoplasm"/>
    <property type="evidence" value="ECO:0007669"/>
    <property type="project" value="UniProtKB-SubCell"/>
</dbReference>
<evidence type="ECO:0000313" key="15">
    <source>
        <dbReference type="EMBL" id="GLQ76003.1"/>
    </source>
</evidence>
<dbReference type="GO" id="GO:0006094">
    <property type="term" value="P:gluconeogenesis"/>
    <property type="evidence" value="ECO:0007669"/>
    <property type="project" value="UniProtKB-UniRule"/>
</dbReference>
<dbReference type="CDD" id="cd02218">
    <property type="entry name" value="cupin_PGI"/>
    <property type="match status" value="1"/>
</dbReference>
<reference evidence="16" key="1">
    <citation type="journal article" date="2019" name="Int. J. Syst. Evol. Microbiol.">
        <title>The Global Catalogue of Microorganisms (GCM) 10K type strain sequencing project: providing services to taxonomists for standard genome sequencing and annotation.</title>
        <authorList>
            <consortium name="The Broad Institute Genomics Platform"/>
            <consortium name="The Broad Institute Genome Sequencing Center for Infectious Disease"/>
            <person name="Wu L."/>
            <person name="Ma J."/>
        </authorList>
    </citation>
    <scope>NUCLEOTIDE SEQUENCE [LARGE SCALE GENOMIC DNA]</scope>
    <source>
        <strain evidence="16">NBRC 15640</strain>
    </source>
</reference>
<dbReference type="AlphaFoldDB" id="A0AAV5NZL2"/>
<keyword evidence="10 13" id="KW-0324">Glycolysis</keyword>
<keyword evidence="11 13" id="KW-0413">Isomerase</keyword>
<dbReference type="InterPro" id="IPR016758">
    <property type="entry name" value="G6P_isomerase_archaea/bacteria"/>
</dbReference>
<keyword evidence="8" id="KW-0479">Metal-binding</keyword>
<dbReference type="EMBL" id="BSNX01000075">
    <property type="protein sequence ID" value="GLQ76003.1"/>
    <property type="molecule type" value="Genomic_DNA"/>
</dbReference>
<evidence type="ECO:0000256" key="1">
    <source>
        <dbReference type="ARBA" id="ARBA00004496"/>
    </source>
</evidence>
<feature type="domain" description="Glucose-6-phosphate isomerase prokaryote" evidence="14">
    <location>
        <begin position="34"/>
        <end position="197"/>
    </location>
</feature>
<dbReference type="Pfam" id="PF06560">
    <property type="entry name" value="GPI"/>
    <property type="match status" value="1"/>
</dbReference>
<comment type="subunit">
    <text evidence="4 13">Homodimer.</text>
</comment>
<proteinExistence type="inferred from homology"/>
<name>A0AAV5NZL2_9VIBR</name>
<comment type="pathway">
    <text evidence="2">Carbohydrate degradation; glycolysis; D-glyceraldehyde 3-phosphate and glycerone phosphate from D-glucose: step 2/4.</text>
</comment>
<evidence type="ECO:0000256" key="7">
    <source>
        <dbReference type="ARBA" id="ARBA00022490"/>
    </source>
</evidence>
<evidence type="ECO:0000256" key="3">
    <source>
        <dbReference type="ARBA" id="ARBA00006542"/>
    </source>
</evidence>
<dbReference type="GO" id="GO:0006096">
    <property type="term" value="P:glycolytic process"/>
    <property type="evidence" value="ECO:0007669"/>
    <property type="project" value="UniProtKB-UniRule"/>
</dbReference>
<evidence type="ECO:0000256" key="13">
    <source>
        <dbReference type="PIRNR" id="PIRNR019325"/>
    </source>
</evidence>
<dbReference type="GO" id="GO:0004347">
    <property type="term" value="F:glucose-6-phosphate isomerase activity"/>
    <property type="evidence" value="ECO:0007669"/>
    <property type="project" value="UniProtKB-UniRule"/>
</dbReference>
<dbReference type="InterPro" id="IPR010551">
    <property type="entry name" value="G6P_isomerase_prok"/>
</dbReference>
<organism evidence="15 16">
    <name type="scientific">Vibrio penaeicida</name>
    <dbReference type="NCBI Taxonomy" id="104609"/>
    <lineage>
        <taxon>Bacteria</taxon>
        <taxon>Pseudomonadati</taxon>
        <taxon>Pseudomonadota</taxon>
        <taxon>Gammaproteobacteria</taxon>
        <taxon>Vibrionales</taxon>
        <taxon>Vibrionaceae</taxon>
        <taxon>Vibrio</taxon>
    </lineage>
</organism>
<keyword evidence="7 13" id="KW-0963">Cytoplasm</keyword>
<evidence type="ECO:0000256" key="4">
    <source>
        <dbReference type="ARBA" id="ARBA00011738"/>
    </source>
</evidence>
<protein>
    <recommendedName>
        <fullName evidence="5 13">Glucose-6-phosphate isomerase</fullName>
        <ecNumber evidence="5 13">5.3.1.9</ecNumber>
    </recommendedName>
</protein>
<dbReference type="SUPFAM" id="SSF51182">
    <property type="entry name" value="RmlC-like cupins"/>
    <property type="match status" value="1"/>
</dbReference>
<dbReference type="EC" id="5.3.1.9" evidence="5 13"/>